<feature type="region of interest" description="Disordered" evidence="1">
    <location>
        <begin position="47"/>
        <end position="125"/>
    </location>
</feature>
<protein>
    <submittedName>
        <fullName evidence="2">Uncharacterized protein</fullName>
    </submittedName>
</protein>
<organism evidence="2 3">
    <name type="scientific">Polyporus arcularius HHB13444</name>
    <dbReference type="NCBI Taxonomy" id="1314778"/>
    <lineage>
        <taxon>Eukaryota</taxon>
        <taxon>Fungi</taxon>
        <taxon>Dikarya</taxon>
        <taxon>Basidiomycota</taxon>
        <taxon>Agaricomycotina</taxon>
        <taxon>Agaricomycetes</taxon>
        <taxon>Polyporales</taxon>
        <taxon>Polyporaceae</taxon>
        <taxon>Polyporus</taxon>
    </lineage>
</organism>
<dbReference type="AlphaFoldDB" id="A0A5C3NVQ2"/>
<dbReference type="EMBL" id="ML211738">
    <property type="protein sequence ID" value="TFK80617.1"/>
    <property type="molecule type" value="Genomic_DNA"/>
</dbReference>
<evidence type="ECO:0000256" key="1">
    <source>
        <dbReference type="SAM" id="MobiDB-lite"/>
    </source>
</evidence>
<evidence type="ECO:0000313" key="3">
    <source>
        <dbReference type="Proteomes" id="UP000308197"/>
    </source>
</evidence>
<keyword evidence="3" id="KW-1185">Reference proteome</keyword>
<dbReference type="Proteomes" id="UP000308197">
    <property type="component" value="Unassembled WGS sequence"/>
</dbReference>
<dbReference type="InParanoid" id="A0A5C3NVQ2"/>
<name>A0A5C3NVQ2_9APHY</name>
<evidence type="ECO:0000313" key="2">
    <source>
        <dbReference type="EMBL" id="TFK80617.1"/>
    </source>
</evidence>
<sequence>MRCVSLLIWVESINTSESDSAAAAAAAVVMCELGSARKPRLKLGFESYSLVKPRPSSRGRLKLSSSSARPEPEPVGGGRHLSPARTSALPERKGPQQDTFNDVSRRSPPPPAPSRAVRHQEERGDASNAFVVDLKLTVLAPASCAAKA</sequence>
<reference evidence="2 3" key="1">
    <citation type="journal article" date="2019" name="Nat. Ecol. Evol.">
        <title>Megaphylogeny resolves global patterns of mushroom evolution.</title>
        <authorList>
            <person name="Varga T."/>
            <person name="Krizsan K."/>
            <person name="Foldi C."/>
            <person name="Dima B."/>
            <person name="Sanchez-Garcia M."/>
            <person name="Sanchez-Ramirez S."/>
            <person name="Szollosi G.J."/>
            <person name="Szarkandi J.G."/>
            <person name="Papp V."/>
            <person name="Albert L."/>
            <person name="Andreopoulos W."/>
            <person name="Angelini C."/>
            <person name="Antonin V."/>
            <person name="Barry K.W."/>
            <person name="Bougher N.L."/>
            <person name="Buchanan P."/>
            <person name="Buyck B."/>
            <person name="Bense V."/>
            <person name="Catcheside P."/>
            <person name="Chovatia M."/>
            <person name="Cooper J."/>
            <person name="Damon W."/>
            <person name="Desjardin D."/>
            <person name="Finy P."/>
            <person name="Geml J."/>
            <person name="Haridas S."/>
            <person name="Hughes K."/>
            <person name="Justo A."/>
            <person name="Karasinski D."/>
            <person name="Kautmanova I."/>
            <person name="Kiss B."/>
            <person name="Kocsube S."/>
            <person name="Kotiranta H."/>
            <person name="LaButti K.M."/>
            <person name="Lechner B.E."/>
            <person name="Liimatainen K."/>
            <person name="Lipzen A."/>
            <person name="Lukacs Z."/>
            <person name="Mihaltcheva S."/>
            <person name="Morgado L.N."/>
            <person name="Niskanen T."/>
            <person name="Noordeloos M.E."/>
            <person name="Ohm R.A."/>
            <person name="Ortiz-Santana B."/>
            <person name="Ovrebo C."/>
            <person name="Racz N."/>
            <person name="Riley R."/>
            <person name="Savchenko A."/>
            <person name="Shiryaev A."/>
            <person name="Soop K."/>
            <person name="Spirin V."/>
            <person name="Szebenyi C."/>
            <person name="Tomsovsky M."/>
            <person name="Tulloss R.E."/>
            <person name="Uehling J."/>
            <person name="Grigoriev I.V."/>
            <person name="Vagvolgyi C."/>
            <person name="Papp T."/>
            <person name="Martin F.M."/>
            <person name="Miettinen O."/>
            <person name="Hibbett D.S."/>
            <person name="Nagy L.G."/>
        </authorList>
    </citation>
    <scope>NUCLEOTIDE SEQUENCE [LARGE SCALE GENOMIC DNA]</scope>
    <source>
        <strain evidence="2 3">HHB13444</strain>
    </source>
</reference>
<accession>A0A5C3NVQ2</accession>
<gene>
    <name evidence="2" type="ORF">K466DRAFT_605183</name>
</gene>
<proteinExistence type="predicted"/>